<dbReference type="InterPro" id="IPR041474">
    <property type="entry name" value="NicS_C"/>
</dbReference>
<evidence type="ECO:0000313" key="4">
    <source>
        <dbReference type="EMBL" id="CAG4922360.1"/>
    </source>
</evidence>
<dbReference type="Proteomes" id="UP000789752">
    <property type="component" value="Unassembled WGS sequence"/>
</dbReference>
<dbReference type="InterPro" id="IPR009057">
    <property type="entry name" value="Homeodomain-like_sf"/>
</dbReference>
<dbReference type="InterPro" id="IPR036271">
    <property type="entry name" value="Tet_transcr_reg_TetR-rel_C_sf"/>
</dbReference>
<proteinExistence type="predicted"/>
<dbReference type="EMBL" id="CAJQYY010000038">
    <property type="protein sequence ID" value="CAG4922360.1"/>
    <property type="molecule type" value="Genomic_DNA"/>
</dbReference>
<dbReference type="InterPro" id="IPR050109">
    <property type="entry name" value="HTH-type_TetR-like_transc_reg"/>
</dbReference>
<dbReference type="Gene3D" id="1.10.10.60">
    <property type="entry name" value="Homeodomain-like"/>
    <property type="match status" value="1"/>
</dbReference>
<dbReference type="PANTHER" id="PTHR30328">
    <property type="entry name" value="TRANSCRIPTIONAL REPRESSOR"/>
    <property type="match status" value="1"/>
</dbReference>
<protein>
    <submittedName>
        <fullName evidence="4">HTH-type transcriptional repressor NicS</fullName>
    </submittedName>
</protein>
<evidence type="ECO:0000259" key="3">
    <source>
        <dbReference type="PROSITE" id="PS50977"/>
    </source>
</evidence>
<feature type="DNA-binding region" description="H-T-H motif" evidence="2">
    <location>
        <begin position="43"/>
        <end position="62"/>
    </location>
</feature>
<feature type="domain" description="HTH tetR-type" evidence="3">
    <location>
        <begin position="20"/>
        <end position="80"/>
    </location>
</feature>
<dbReference type="SUPFAM" id="SSF46689">
    <property type="entry name" value="Homeodomain-like"/>
    <property type="match status" value="1"/>
</dbReference>
<dbReference type="Pfam" id="PF00440">
    <property type="entry name" value="TetR_N"/>
    <property type="match status" value="1"/>
</dbReference>
<dbReference type="SUPFAM" id="SSF48498">
    <property type="entry name" value="Tetracyclin repressor-like, C-terminal domain"/>
    <property type="match status" value="1"/>
</dbReference>
<reference evidence="4 5" key="1">
    <citation type="submission" date="2021-04" db="EMBL/GenBank/DDBJ databases">
        <authorList>
            <person name="Vanwijnsberghe S."/>
        </authorList>
    </citation>
    <scope>NUCLEOTIDE SEQUENCE [LARGE SCALE GENOMIC DNA]</scope>
    <source>
        <strain evidence="4 5">LMG 32171</strain>
    </source>
</reference>
<dbReference type="Pfam" id="PF17938">
    <property type="entry name" value="TetR_C_29"/>
    <property type="match status" value="1"/>
</dbReference>
<dbReference type="RefSeq" id="WP_228983373.1">
    <property type="nucleotide sequence ID" value="NZ_CAJQYY010000038.1"/>
</dbReference>
<sequence length="236" mass="26338">MSTPAARKPGATGIRAKQAQDTRAKILRAAIKVFAKQGYASGRIESISKTAKSHDRMIYYYFGSKEQLFVEVLETIYSQFNEAESRLDLDLDNPARGLAQMIEFVWQYYLDHPEFVTLLSSENLHQGKHSKKSSKLREISGYAISVVARVLDAGKAKGVFRESVEARDVYIMIASLGYFYNANQYTLGAFLGEALMDKAKLAHWREVITETVLRAVLIHVPVEDAARTAAARTPAA</sequence>
<evidence type="ECO:0000256" key="2">
    <source>
        <dbReference type="PROSITE-ProRule" id="PRU00335"/>
    </source>
</evidence>
<dbReference type="PRINTS" id="PR00455">
    <property type="entry name" value="HTHTETR"/>
</dbReference>
<organism evidence="4 5">
    <name type="scientific">Paraburkholderia gardini</name>
    <dbReference type="NCBI Taxonomy" id="2823469"/>
    <lineage>
        <taxon>Bacteria</taxon>
        <taxon>Pseudomonadati</taxon>
        <taxon>Pseudomonadota</taxon>
        <taxon>Betaproteobacteria</taxon>
        <taxon>Burkholderiales</taxon>
        <taxon>Burkholderiaceae</taxon>
        <taxon>Paraburkholderia</taxon>
    </lineage>
</organism>
<comment type="caution">
    <text evidence="4">The sequence shown here is derived from an EMBL/GenBank/DDBJ whole genome shotgun (WGS) entry which is preliminary data.</text>
</comment>
<dbReference type="PROSITE" id="PS50977">
    <property type="entry name" value="HTH_TETR_2"/>
    <property type="match status" value="1"/>
</dbReference>
<evidence type="ECO:0000256" key="1">
    <source>
        <dbReference type="ARBA" id="ARBA00023125"/>
    </source>
</evidence>
<keyword evidence="5" id="KW-1185">Reference proteome</keyword>
<accession>A0ABM8UAA6</accession>
<name>A0ABM8UAA6_9BURK</name>
<gene>
    <name evidence="4" type="primary">nicS_3</name>
    <name evidence="4" type="ORF">R54767_04886</name>
</gene>
<dbReference type="PANTHER" id="PTHR30328:SF54">
    <property type="entry name" value="HTH-TYPE TRANSCRIPTIONAL REPRESSOR SCO4008"/>
    <property type="match status" value="1"/>
</dbReference>
<evidence type="ECO:0000313" key="5">
    <source>
        <dbReference type="Proteomes" id="UP000789752"/>
    </source>
</evidence>
<dbReference type="InterPro" id="IPR001647">
    <property type="entry name" value="HTH_TetR"/>
</dbReference>
<keyword evidence="1 2" id="KW-0238">DNA-binding</keyword>
<dbReference type="Gene3D" id="1.10.357.10">
    <property type="entry name" value="Tetracycline Repressor, domain 2"/>
    <property type="match status" value="1"/>
</dbReference>